<comment type="similarity">
    <text evidence="1 9">Belongs to the GHMP kinase family. IspE subfamily.</text>
</comment>
<keyword evidence="4 9" id="KW-0808">Transferase</keyword>
<dbReference type="RefSeq" id="WP_064292897.1">
    <property type="nucleotide sequence ID" value="NZ_JASODG010000003.1"/>
</dbReference>
<dbReference type="InterPro" id="IPR006204">
    <property type="entry name" value="GHMP_kinase_N_dom"/>
</dbReference>
<comment type="pathway">
    <text evidence="9">Isoprenoid biosynthesis; isopentenyl diphosphate biosynthesis via DXP pathway; isopentenyl diphosphate from 1-deoxy-D-xylulose 5-phosphate: step 3/6.</text>
</comment>
<dbReference type="GO" id="GO:0005524">
    <property type="term" value="F:ATP binding"/>
    <property type="evidence" value="ECO:0007669"/>
    <property type="project" value="UniProtKB-UniRule"/>
</dbReference>
<comment type="catalytic activity">
    <reaction evidence="9">
        <text>4-CDP-2-C-methyl-D-erythritol + ATP = 4-CDP-2-C-methyl-D-erythritol 2-phosphate + ADP + H(+)</text>
        <dbReference type="Rhea" id="RHEA:18437"/>
        <dbReference type="ChEBI" id="CHEBI:15378"/>
        <dbReference type="ChEBI" id="CHEBI:30616"/>
        <dbReference type="ChEBI" id="CHEBI:57823"/>
        <dbReference type="ChEBI" id="CHEBI:57919"/>
        <dbReference type="ChEBI" id="CHEBI:456216"/>
        <dbReference type="EC" id="2.7.1.148"/>
    </reaction>
</comment>
<feature type="domain" description="GHMP kinase N-terminal" evidence="10">
    <location>
        <begin position="66"/>
        <end position="144"/>
    </location>
</feature>
<evidence type="ECO:0000256" key="7">
    <source>
        <dbReference type="ARBA" id="ARBA00022840"/>
    </source>
</evidence>
<dbReference type="Gene3D" id="3.30.230.10">
    <property type="match status" value="1"/>
</dbReference>
<dbReference type="EMBL" id="QMHM01000003">
    <property type="protein sequence ID" value="RAV80798.1"/>
    <property type="molecule type" value="Genomic_DNA"/>
</dbReference>
<keyword evidence="7 9" id="KW-0067">ATP-binding</keyword>
<dbReference type="InterPro" id="IPR004424">
    <property type="entry name" value="IspE"/>
</dbReference>
<dbReference type="GO" id="GO:0050515">
    <property type="term" value="F:4-(cytidine 5'-diphospho)-2-C-methyl-D-erythritol kinase activity"/>
    <property type="evidence" value="ECO:0007669"/>
    <property type="project" value="UniProtKB-UniRule"/>
</dbReference>
<dbReference type="Proteomes" id="UP000251923">
    <property type="component" value="Unassembled WGS sequence"/>
</dbReference>
<comment type="caution">
    <text evidence="12">The sequence shown here is derived from an EMBL/GenBank/DDBJ whole genome shotgun (WGS) entry which is preliminary data.</text>
</comment>
<dbReference type="SUPFAM" id="SSF54211">
    <property type="entry name" value="Ribosomal protein S5 domain 2-like"/>
    <property type="match status" value="1"/>
</dbReference>
<evidence type="ECO:0000259" key="10">
    <source>
        <dbReference type="Pfam" id="PF00288"/>
    </source>
</evidence>
<dbReference type="EC" id="2.7.1.148" evidence="2 9"/>
<feature type="binding site" evidence="9">
    <location>
        <begin position="94"/>
        <end position="104"/>
    </location>
    <ligand>
        <name>ATP</name>
        <dbReference type="ChEBI" id="CHEBI:30616"/>
    </ligand>
</feature>
<dbReference type="Pfam" id="PF08544">
    <property type="entry name" value="GHMP_kinases_C"/>
    <property type="match status" value="1"/>
</dbReference>
<feature type="active site" evidence="9">
    <location>
        <position position="136"/>
    </location>
</feature>
<dbReference type="InterPro" id="IPR014721">
    <property type="entry name" value="Ribsml_uS5_D2-typ_fold_subgr"/>
</dbReference>
<evidence type="ECO:0000256" key="2">
    <source>
        <dbReference type="ARBA" id="ARBA00012052"/>
    </source>
</evidence>
<keyword evidence="6 9" id="KW-0418">Kinase</keyword>
<dbReference type="InterPro" id="IPR020568">
    <property type="entry name" value="Ribosomal_Su5_D2-typ_SF"/>
</dbReference>
<accession>A0A178HGL3</accession>
<evidence type="ECO:0000256" key="9">
    <source>
        <dbReference type="HAMAP-Rule" id="MF_00061"/>
    </source>
</evidence>
<reference evidence="12 13" key="1">
    <citation type="submission" date="2018-04" db="EMBL/GenBank/DDBJ databases">
        <title>Aerococcus urinae genomes.</title>
        <authorList>
            <person name="Hilt E."/>
            <person name="Gilbert N.M."/>
            <person name="Thomas-White K."/>
            <person name="Putonti C."/>
            <person name="Lewis A.L."/>
            <person name="Visck K.L."/>
            <person name="Wolfe A.J."/>
        </authorList>
    </citation>
    <scope>NUCLEOTIDE SEQUENCE [LARGE SCALE GENOMIC DNA]</scope>
    <source>
        <strain evidence="12 13">UMB7480</strain>
    </source>
</reference>
<dbReference type="GeneID" id="86969969"/>
<evidence type="ECO:0000256" key="3">
    <source>
        <dbReference type="ARBA" id="ARBA00017473"/>
    </source>
</evidence>
<dbReference type="SUPFAM" id="SSF55060">
    <property type="entry name" value="GHMP Kinase, C-terminal domain"/>
    <property type="match status" value="1"/>
</dbReference>
<evidence type="ECO:0000256" key="1">
    <source>
        <dbReference type="ARBA" id="ARBA00009684"/>
    </source>
</evidence>
<evidence type="ECO:0000313" key="13">
    <source>
        <dbReference type="Proteomes" id="UP000251923"/>
    </source>
</evidence>
<dbReference type="AlphaFoldDB" id="A0A178HGL3"/>
<evidence type="ECO:0000256" key="8">
    <source>
        <dbReference type="ARBA" id="ARBA00032554"/>
    </source>
</evidence>
<keyword evidence="9" id="KW-0414">Isoprene biosynthesis</keyword>
<dbReference type="NCBIfam" id="TIGR00154">
    <property type="entry name" value="ispE"/>
    <property type="match status" value="1"/>
</dbReference>
<dbReference type="PIRSF" id="PIRSF010376">
    <property type="entry name" value="IspE"/>
    <property type="match status" value="1"/>
</dbReference>
<dbReference type="UniPathway" id="UPA00056">
    <property type="reaction ID" value="UER00094"/>
</dbReference>
<dbReference type="GO" id="GO:0016114">
    <property type="term" value="P:terpenoid biosynthetic process"/>
    <property type="evidence" value="ECO:0007669"/>
    <property type="project" value="UniProtKB-UniRule"/>
</dbReference>
<evidence type="ECO:0000256" key="5">
    <source>
        <dbReference type="ARBA" id="ARBA00022741"/>
    </source>
</evidence>
<keyword evidence="5 9" id="KW-0547">Nucleotide-binding</keyword>
<proteinExistence type="inferred from homology"/>
<dbReference type="InterPro" id="IPR013750">
    <property type="entry name" value="GHMP_kinase_C_dom"/>
</dbReference>
<dbReference type="GO" id="GO:0019288">
    <property type="term" value="P:isopentenyl diphosphate biosynthetic process, methylerythritol 4-phosphate pathway"/>
    <property type="evidence" value="ECO:0007669"/>
    <property type="project" value="UniProtKB-UniRule"/>
</dbReference>
<dbReference type="PANTHER" id="PTHR43527:SF2">
    <property type="entry name" value="4-DIPHOSPHOCYTIDYL-2-C-METHYL-D-ERYTHRITOL KINASE, CHLOROPLASTIC"/>
    <property type="match status" value="1"/>
</dbReference>
<dbReference type="PANTHER" id="PTHR43527">
    <property type="entry name" value="4-DIPHOSPHOCYTIDYL-2-C-METHYL-D-ERYTHRITOL KINASE, CHLOROPLASTIC"/>
    <property type="match status" value="1"/>
</dbReference>
<feature type="domain" description="GHMP kinase C-terminal" evidence="11">
    <location>
        <begin position="200"/>
        <end position="274"/>
    </location>
</feature>
<dbReference type="InterPro" id="IPR036554">
    <property type="entry name" value="GHMP_kinase_C_sf"/>
</dbReference>
<feature type="active site" evidence="9">
    <location>
        <position position="10"/>
    </location>
</feature>
<dbReference type="Pfam" id="PF00288">
    <property type="entry name" value="GHMP_kinases_N"/>
    <property type="match status" value="1"/>
</dbReference>
<evidence type="ECO:0000256" key="4">
    <source>
        <dbReference type="ARBA" id="ARBA00022679"/>
    </source>
</evidence>
<sequence>MAIREKALAKINLAQDIYYQAEDDRFYFDMVMSSVDLADYLVIEENDSGEILIRSNQHFLPRDRRNHAYQAAVKMRELAGLDRGVTISIRKYIPVSAGLGGGSSDAAAVIRGLNRLWHLDWSLDQLMDIAVSIDSDAPYCLRGGLCRMTGSGRNYEVLPSLPSSWLVLAKPAFSISTPKMLAALKDHPQKLSTHAGPVTEAIKAGDFPRVMAELGNSLEAITFNYYPKLKALKERMQNFGAQGVTMTGSGSTIIGFTRQQQQAKRIYNGVKGFCEEVYVVRMNQNLRNIS</sequence>
<evidence type="ECO:0000256" key="6">
    <source>
        <dbReference type="ARBA" id="ARBA00022777"/>
    </source>
</evidence>
<comment type="function">
    <text evidence="9">Catalyzes the phosphorylation of the position 2 hydroxy group of 4-diphosphocytidyl-2C-methyl-D-erythritol.</text>
</comment>
<evidence type="ECO:0000259" key="11">
    <source>
        <dbReference type="Pfam" id="PF08544"/>
    </source>
</evidence>
<organism evidence="12 13">
    <name type="scientific">Aerococcus urinae</name>
    <dbReference type="NCBI Taxonomy" id="1376"/>
    <lineage>
        <taxon>Bacteria</taxon>
        <taxon>Bacillati</taxon>
        <taxon>Bacillota</taxon>
        <taxon>Bacilli</taxon>
        <taxon>Lactobacillales</taxon>
        <taxon>Aerococcaceae</taxon>
        <taxon>Aerococcus</taxon>
    </lineage>
</organism>
<name>A0A178HGL3_9LACT</name>
<evidence type="ECO:0000313" key="12">
    <source>
        <dbReference type="EMBL" id="RAV80798.1"/>
    </source>
</evidence>
<protein>
    <recommendedName>
        <fullName evidence="3 9">4-diphosphocytidyl-2-C-methyl-D-erythritol kinase</fullName>
        <shortName evidence="9">CMK</shortName>
        <ecNumber evidence="2 9">2.7.1.148</ecNumber>
    </recommendedName>
    <alternativeName>
        <fullName evidence="8 9">4-(cytidine-5'-diphospho)-2-C-methyl-D-erythritol kinase</fullName>
    </alternativeName>
</protein>
<dbReference type="Gene3D" id="3.30.70.890">
    <property type="entry name" value="GHMP kinase, C-terminal domain"/>
    <property type="match status" value="1"/>
</dbReference>
<dbReference type="HAMAP" id="MF_00061">
    <property type="entry name" value="IspE"/>
    <property type="match status" value="1"/>
</dbReference>
<gene>
    <name evidence="9" type="primary">ispE</name>
    <name evidence="12" type="ORF">DBT54_02080</name>
</gene>